<evidence type="ECO:0000313" key="2">
    <source>
        <dbReference type="EMBL" id="PPJ59882.1"/>
    </source>
</evidence>
<gene>
    <name evidence="2" type="ORF">CBER1_04928</name>
</gene>
<dbReference type="OrthoDB" id="5365129at2759"/>
<comment type="caution">
    <text evidence="2">The sequence shown here is derived from an EMBL/GenBank/DDBJ whole genome shotgun (WGS) entry which is preliminary data.</text>
</comment>
<sequence>MVGQALGFALDAAGLLISLGITLEAAKSPPPSAFTSVQIISGSGPNSQAGGNVPHMAIWDDDGNRIGQYHPKKNAKHKEDFGKTYAIEHNQNGGKPADPYYIMLSNLGNDAICISSATVSNEKISGTFYGDTGAACGQSWFLSETSIGTGFTKPKCVWLDADHSNKINARALSFHPNDMAPNPDKLDQYNAHKKTLCKSTPRFSFWGNLLPDRIIPFFKPKLTYNIDSGGAGQGNDTDMARVIDKPGQYDKSVYLNQGEKTKRSTQIKRRNVQGSNKDPGHLIVTDHPGDDVRKVCESETSFGWDIVSTVQNLFCDVEVKQLYPLCHESVKDNCFDLDGKIVVPKSGIEARDQFASAITPKNYTSEAHGNV</sequence>
<accession>A0A2S6CJI8</accession>
<evidence type="ECO:0000313" key="3">
    <source>
        <dbReference type="Proteomes" id="UP000237631"/>
    </source>
</evidence>
<feature type="chain" id="PRO_5015430228" evidence="1">
    <location>
        <begin position="21"/>
        <end position="371"/>
    </location>
</feature>
<reference evidence="3" key="1">
    <citation type="journal article" date="2017" name="bioRxiv">
        <title>Conservation of a gene cluster reveals novel cercosporin biosynthetic mechanisms and extends production to the genus Colletotrichum.</title>
        <authorList>
            <person name="de Jonge R."/>
            <person name="Ebert M.K."/>
            <person name="Huitt-Roehl C.R."/>
            <person name="Pal P."/>
            <person name="Suttle J.C."/>
            <person name="Spanner R.E."/>
            <person name="Neubauer J.D."/>
            <person name="Jurick W.M.II."/>
            <person name="Stott K.A."/>
            <person name="Secor G.A."/>
            <person name="Thomma B.P.H.J."/>
            <person name="Van de Peer Y."/>
            <person name="Townsend C.A."/>
            <person name="Bolton M.D."/>
        </authorList>
    </citation>
    <scope>NUCLEOTIDE SEQUENCE [LARGE SCALE GENOMIC DNA]</scope>
    <source>
        <strain evidence="3">CBS538.71</strain>
    </source>
</reference>
<keyword evidence="3" id="KW-1185">Reference proteome</keyword>
<dbReference type="Proteomes" id="UP000237631">
    <property type="component" value="Unassembled WGS sequence"/>
</dbReference>
<dbReference type="EMBL" id="PNEN01000346">
    <property type="protein sequence ID" value="PPJ59882.1"/>
    <property type="molecule type" value="Genomic_DNA"/>
</dbReference>
<proteinExistence type="predicted"/>
<organism evidence="2 3">
    <name type="scientific">Cercospora berteroae</name>
    <dbReference type="NCBI Taxonomy" id="357750"/>
    <lineage>
        <taxon>Eukaryota</taxon>
        <taxon>Fungi</taxon>
        <taxon>Dikarya</taxon>
        <taxon>Ascomycota</taxon>
        <taxon>Pezizomycotina</taxon>
        <taxon>Dothideomycetes</taxon>
        <taxon>Dothideomycetidae</taxon>
        <taxon>Mycosphaerellales</taxon>
        <taxon>Mycosphaerellaceae</taxon>
        <taxon>Cercospora</taxon>
    </lineage>
</organism>
<name>A0A2S6CJI8_9PEZI</name>
<protein>
    <submittedName>
        <fullName evidence="2">Uncharacterized protein</fullName>
    </submittedName>
</protein>
<keyword evidence="1" id="KW-0732">Signal</keyword>
<evidence type="ECO:0000256" key="1">
    <source>
        <dbReference type="SAM" id="SignalP"/>
    </source>
</evidence>
<dbReference type="AlphaFoldDB" id="A0A2S6CJI8"/>
<feature type="signal peptide" evidence="1">
    <location>
        <begin position="1"/>
        <end position="20"/>
    </location>
</feature>